<protein>
    <submittedName>
        <fullName evidence="1">Uncharacterized protein</fullName>
    </submittedName>
</protein>
<sequence>VVFAHCAMDLDGSVDLRSLQLVCRAWKVIIDNTSSLWKDIKIQLIDNEQVGDIKSSLQNRLSNRCPNGPLNIWVFLCGRGAHENCDCVDYCEFQVGLCKDLCKLLQILAGPKGRHMARWTSLIIEVMDWGYPSGGIRDGDCLDFGDIFSYPAPLLERVELWALNVKNQMFQHAPKLATVHLMDCWLQTGITVSHVRELWIDHVSSGIVWPQCSILEVLTIRVPREEALGPMAEPFSLPRLRVLRLLGHVSNKILEAVEECRLEKLVLRVNSPADLQRVIKSQLRINEIPEIVLCGFHVMTYEEGLNRRIFGPEGRKAALKAFVQRNGNRLNNVTLLGNRIDEELELAGFEVMEAAHWGEERNLELVGGLDDWSEEGNDWLGPPGIVDEPYFAAADED</sequence>
<proteinExistence type="predicted"/>
<evidence type="ECO:0000313" key="2">
    <source>
        <dbReference type="Proteomes" id="UP000054097"/>
    </source>
</evidence>
<keyword evidence="2" id="KW-1185">Reference proteome</keyword>
<dbReference type="HOGENOM" id="CLU_695519_0_0_1"/>
<reference evidence="1 2" key="1">
    <citation type="submission" date="2014-04" db="EMBL/GenBank/DDBJ databases">
        <authorList>
            <consortium name="DOE Joint Genome Institute"/>
            <person name="Kuo A."/>
            <person name="Zuccaro A."/>
            <person name="Kohler A."/>
            <person name="Nagy L.G."/>
            <person name="Floudas D."/>
            <person name="Copeland A."/>
            <person name="Barry K.W."/>
            <person name="Cichocki N."/>
            <person name="Veneault-Fourrey C."/>
            <person name="LaButti K."/>
            <person name="Lindquist E.A."/>
            <person name="Lipzen A."/>
            <person name="Lundell T."/>
            <person name="Morin E."/>
            <person name="Murat C."/>
            <person name="Sun H."/>
            <person name="Tunlid A."/>
            <person name="Henrissat B."/>
            <person name="Grigoriev I.V."/>
            <person name="Hibbett D.S."/>
            <person name="Martin F."/>
            <person name="Nordberg H.P."/>
            <person name="Cantor M.N."/>
            <person name="Hua S.X."/>
        </authorList>
    </citation>
    <scope>NUCLEOTIDE SEQUENCE [LARGE SCALE GENOMIC DNA]</scope>
    <source>
        <strain evidence="1 2">MAFF 305830</strain>
    </source>
</reference>
<dbReference type="AlphaFoldDB" id="A0A0C2WXY4"/>
<dbReference type="EMBL" id="KN824283">
    <property type="protein sequence ID" value="KIM30968.1"/>
    <property type="molecule type" value="Genomic_DNA"/>
</dbReference>
<organism evidence="1 2">
    <name type="scientific">Serendipita vermifera MAFF 305830</name>
    <dbReference type="NCBI Taxonomy" id="933852"/>
    <lineage>
        <taxon>Eukaryota</taxon>
        <taxon>Fungi</taxon>
        <taxon>Dikarya</taxon>
        <taxon>Basidiomycota</taxon>
        <taxon>Agaricomycotina</taxon>
        <taxon>Agaricomycetes</taxon>
        <taxon>Sebacinales</taxon>
        <taxon>Serendipitaceae</taxon>
        <taxon>Serendipita</taxon>
    </lineage>
</organism>
<accession>A0A0C2WXY4</accession>
<gene>
    <name evidence="1" type="ORF">M408DRAFT_327881</name>
</gene>
<reference evidence="2" key="2">
    <citation type="submission" date="2015-01" db="EMBL/GenBank/DDBJ databases">
        <title>Evolutionary Origins and Diversification of the Mycorrhizal Mutualists.</title>
        <authorList>
            <consortium name="DOE Joint Genome Institute"/>
            <consortium name="Mycorrhizal Genomics Consortium"/>
            <person name="Kohler A."/>
            <person name="Kuo A."/>
            <person name="Nagy L.G."/>
            <person name="Floudas D."/>
            <person name="Copeland A."/>
            <person name="Barry K.W."/>
            <person name="Cichocki N."/>
            <person name="Veneault-Fourrey C."/>
            <person name="LaButti K."/>
            <person name="Lindquist E.A."/>
            <person name="Lipzen A."/>
            <person name="Lundell T."/>
            <person name="Morin E."/>
            <person name="Murat C."/>
            <person name="Riley R."/>
            <person name="Ohm R."/>
            <person name="Sun H."/>
            <person name="Tunlid A."/>
            <person name="Henrissat B."/>
            <person name="Grigoriev I.V."/>
            <person name="Hibbett D.S."/>
            <person name="Martin F."/>
        </authorList>
    </citation>
    <scope>NUCLEOTIDE SEQUENCE [LARGE SCALE GENOMIC DNA]</scope>
    <source>
        <strain evidence="2">MAFF 305830</strain>
    </source>
</reference>
<dbReference type="Proteomes" id="UP000054097">
    <property type="component" value="Unassembled WGS sequence"/>
</dbReference>
<dbReference type="OrthoDB" id="3140521at2759"/>
<evidence type="ECO:0000313" key="1">
    <source>
        <dbReference type="EMBL" id="KIM30968.1"/>
    </source>
</evidence>
<name>A0A0C2WXY4_SERVB</name>
<feature type="non-terminal residue" evidence="1">
    <location>
        <position position="1"/>
    </location>
</feature>